<feature type="region of interest" description="Disordered" evidence="1">
    <location>
        <begin position="1"/>
        <end position="28"/>
    </location>
</feature>
<dbReference type="VEuPathDB" id="AmoebaDB:NAEGRDRAFT_62172"/>
<dbReference type="RefSeq" id="XP_002682212.1">
    <property type="nucleotide sequence ID" value="XM_002682166.1"/>
</dbReference>
<dbReference type="InParanoid" id="D2V053"/>
<protein>
    <submittedName>
        <fullName evidence="2">Predicted protein</fullName>
    </submittedName>
</protein>
<feature type="compositionally biased region" description="Low complexity" evidence="1">
    <location>
        <begin position="1"/>
        <end position="19"/>
    </location>
</feature>
<sequence>MFIRNNNNLNNLNNNNLVNSSDESSNAFQDVNQLPPMIQIDQQQMPGESPSLGNVYFSIGNQLPSSFTDNSQLMDGTAASVAVQPHANTPENSPNESATILNTSRISIISNYF</sequence>
<name>D2V053_NAEGR</name>
<evidence type="ECO:0000313" key="3">
    <source>
        <dbReference type="Proteomes" id="UP000006671"/>
    </source>
</evidence>
<gene>
    <name evidence="2" type="ORF">NAEGRDRAFT_62172</name>
</gene>
<dbReference type="AlphaFoldDB" id="D2V053"/>
<dbReference type="KEGG" id="ngr:NAEGRDRAFT_62172"/>
<accession>D2V053</accession>
<evidence type="ECO:0000256" key="1">
    <source>
        <dbReference type="SAM" id="MobiDB-lite"/>
    </source>
</evidence>
<organism evidence="3">
    <name type="scientific">Naegleria gruberi</name>
    <name type="common">Amoeba</name>
    <dbReference type="NCBI Taxonomy" id="5762"/>
    <lineage>
        <taxon>Eukaryota</taxon>
        <taxon>Discoba</taxon>
        <taxon>Heterolobosea</taxon>
        <taxon>Tetramitia</taxon>
        <taxon>Eutetramitia</taxon>
        <taxon>Vahlkampfiidae</taxon>
        <taxon>Naegleria</taxon>
    </lineage>
</organism>
<dbReference type="Proteomes" id="UP000006671">
    <property type="component" value="Unassembled WGS sequence"/>
</dbReference>
<evidence type="ECO:0000313" key="2">
    <source>
        <dbReference type="EMBL" id="EFC49468.1"/>
    </source>
</evidence>
<dbReference type="GeneID" id="8856469"/>
<reference evidence="2 3" key="1">
    <citation type="journal article" date="2010" name="Cell">
        <title>The genome of Naegleria gruberi illuminates early eukaryotic versatility.</title>
        <authorList>
            <person name="Fritz-Laylin L.K."/>
            <person name="Prochnik S.E."/>
            <person name="Ginger M.L."/>
            <person name="Dacks J.B."/>
            <person name="Carpenter M.L."/>
            <person name="Field M.C."/>
            <person name="Kuo A."/>
            <person name="Paredez A."/>
            <person name="Chapman J."/>
            <person name="Pham J."/>
            <person name="Shu S."/>
            <person name="Neupane R."/>
            <person name="Cipriano M."/>
            <person name="Mancuso J."/>
            <person name="Tu H."/>
            <person name="Salamov A."/>
            <person name="Lindquist E."/>
            <person name="Shapiro H."/>
            <person name="Lucas S."/>
            <person name="Grigoriev I.V."/>
            <person name="Cande W.Z."/>
            <person name="Fulton C."/>
            <person name="Rokhsar D.S."/>
            <person name="Dawson S.C."/>
        </authorList>
    </citation>
    <scope>NUCLEOTIDE SEQUENCE [LARGE SCALE GENOMIC DNA]</scope>
    <source>
        <strain evidence="2 3">NEG-M</strain>
    </source>
</reference>
<proteinExistence type="predicted"/>
<dbReference type="EMBL" id="GG738847">
    <property type="protein sequence ID" value="EFC49468.1"/>
    <property type="molecule type" value="Genomic_DNA"/>
</dbReference>
<keyword evidence="3" id="KW-1185">Reference proteome</keyword>
<dbReference type="OrthoDB" id="10333269at2759"/>